<gene>
    <name evidence="1" type="ORF">NC653_003271</name>
</gene>
<evidence type="ECO:0000313" key="1">
    <source>
        <dbReference type="EMBL" id="KAJ7013562.1"/>
    </source>
</evidence>
<name>A0AAD6RRB7_9ROSI</name>
<dbReference type="EMBL" id="JAQIZT010000001">
    <property type="protein sequence ID" value="KAJ7013562.1"/>
    <property type="molecule type" value="Genomic_DNA"/>
</dbReference>
<proteinExistence type="predicted"/>
<dbReference type="AlphaFoldDB" id="A0AAD6RRB7"/>
<reference evidence="1 2" key="1">
    <citation type="journal article" date="2023" name="Mol. Ecol. Resour.">
        <title>Chromosome-level genome assembly of a triploid poplar Populus alba 'Berolinensis'.</title>
        <authorList>
            <person name="Chen S."/>
            <person name="Yu Y."/>
            <person name="Wang X."/>
            <person name="Wang S."/>
            <person name="Zhang T."/>
            <person name="Zhou Y."/>
            <person name="He R."/>
            <person name="Meng N."/>
            <person name="Wang Y."/>
            <person name="Liu W."/>
            <person name="Liu Z."/>
            <person name="Liu J."/>
            <person name="Guo Q."/>
            <person name="Huang H."/>
            <person name="Sederoff R.R."/>
            <person name="Wang G."/>
            <person name="Qu G."/>
            <person name="Chen S."/>
        </authorList>
    </citation>
    <scope>NUCLEOTIDE SEQUENCE [LARGE SCALE GENOMIC DNA]</scope>
    <source>
        <strain evidence="1">SC-2020</strain>
    </source>
</reference>
<evidence type="ECO:0000313" key="2">
    <source>
        <dbReference type="Proteomes" id="UP001164929"/>
    </source>
</evidence>
<dbReference type="Proteomes" id="UP001164929">
    <property type="component" value="Chromosome 1"/>
</dbReference>
<accession>A0AAD6RRB7</accession>
<organism evidence="1 2">
    <name type="scientific">Populus alba x Populus x berolinensis</name>
    <dbReference type="NCBI Taxonomy" id="444605"/>
    <lineage>
        <taxon>Eukaryota</taxon>
        <taxon>Viridiplantae</taxon>
        <taxon>Streptophyta</taxon>
        <taxon>Embryophyta</taxon>
        <taxon>Tracheophyta</taxon>
        <taxon>Spermatophyta</taxon>
        <taxon>Magnoliopsida</taxon>
        <taxon>eudicotyledons</taxon>
        <taxon>Gunneridae</taxon>
        <taxon>Pentapetalae</taxon>
        <taxon>rosids</taxon>
        <taxon>fabids</taxon>
        <taxon>Malpighiales</taxon>
        <taxon>Salicaceae</taxon>
        <taxon>Saliceae</taxon>
        <taxon>Populus</taxon>
    </lineage>
</organism>
<comment type="caution">
    <text evidence="1">The sequence shown here is derived from an EMBL/GenBank/DDBJ whole genome shotgun (WGS) entry which is preliminary data.</text>
</comment>
<sequence>MDPAPLSLVKNPSHQLYHRAFLLSSHRMLLERPLLGNPGAS</sequence>
<protein>
    <submittedName>
        <fullName evidence="1">Uncharacterized protein</fullName>
    </submittedName>
</protein>
<keyword evidence="2" id="KW-1185">Reference proteome</keyword>